<evidence type="ECO:0000313" key="2">
    <source>
        <dbReference type="Proteomes" id="UP001472677"/>
    </source>
</evidence>
<organism evidence="1 2">
    <name type="scientific">Hibiscus sabdariffa</name>
    <name type="common">roselle</name>
    <dbReference type="NCBI Taxonomy" id="183260"/>
    <lineage>
        <taxon>Eukaryota</taxon>
        <taxon>Viridiplantae</taxon>
        <taxon>Streptophyta</taxon>
        <taxon>Embryophyta</taxon>
        <taxon>Tracheophyta</taxon>
        <taxon>Spermatophyta</taxon>
        <taxon>Magnoliopsida</taxon>
        <taxon>eudicotyledons</taxon>
        <taxon>Gunneridae</taxon>
        <taxon>Pentapetalae</taxon>
        <taxon>rosids</taxon>
        <taxon>malvids</taxon>
        <taxon>Malvales</taxon>
        <taxon>Malvaceae</taxon>
        <taxon>Malvoideae</taxon>
        <taxon>Hibiscus</taxon>
    </lineage>
</organism>
<proteinExistence type="predicted"/>
<protein>
    <submittedName>
        <fullName evidence="1">Uncharacterized protein</fullName>
    </submittedName>
</protein>
<name>A0ABR2CWR5_9ROSI</name>
<dbReference type="EMBL" id="JBBPBM010000042">
    <property type="protein sequence ID" value="KAK8523620.1"/>
    <property type="molecule type" value="Genomic_DNA"/>
</dbReference>
<gene>
    <name evidence="1" type="ORF">V6N12_013705</name>
</gene>
<keyword evidence="2" id="KW-1185">Reference proteome</keyword>
<sequence>MTAFSSNSLNFPLPKLELFFWVSSLISLAFKRLALQSSLSLRCRKHLLSLLLIHNDVSKLLNLLVLKAGEDKITG</sequence>
<dbReference type="Proteomes" id="UP001472677">
    <property type="component" value="Unassembled WGS sequence"/>
</dbReference>
<accession>A0ABR2CWR5</accession>
<reference evidence="1 2" key="1">
    <citation type="journal article" date="2024" name="G3 (Bethesda)">
        <title>Genome assembly of Hibiscus sabdariffa L. provides insights into metabolisms of medicinal natural products.</title>
        <authorList>
            <person name="Kim T."/>
        </authorList>
    </citation>
    <scope>NUCLEOTIDE SEQUENCE [LARGE SCALE GENOMIC DNA]</scope>
    <source>
        <strain evidence="1">TK-2024</strain>
        <tissue evidence="1">Old leaves</tissue>
    </source>
</reference>
<evidence type="ECO:0000313" key="1">
    <source>
        <dbReference type="EMBL" id="KAK8523620.1"/>
    </source>
</evidence>
<comment type="caution">
    <text evidence="1">The sequence shown here is derived from an EMBL/GenBank/DDBJ whole genome shotgun (WGS) entry which is preliminary data.</text>
</comment>